<feature type="compositionally biased region" description="Low complexity" evidence="15">
    <location>
        <begin position="1276"/>
        <end position="1309"/>
    </location>
</feature>
<dbReference type="Proteomes" id="UP001652582">
    <property type="component" value="Chromosome 17"/>
</dbReference>
<evidence type="ECO:0000256" key="11">
    <source>
        <dbReference type="ARBA" id="ARBA00034617"/>
    </source>
</evidence>
<dbReference type="Gene3D" id="1.10.150.80">
    <property type="entry name" value="HRDC domain"/>
    <property type="match status" value="1"/>
</dbReference>
<reference evidence="20" key="1">
    <citation type="submission" date="2025-08" db="UniProtKB">
        <authorList>
            <consortium name="RefSeq"/>
        </authorList>
    </citation>
    <scope>IDENTIFICATION</scope>
</reference>
<feature type="compositionally biased region" description="Low complexity" evidence="15">
    <location>
        <begin position="138"/>
        <end position="162"/>
    </location>
</feature>
<keyword evidence="6" id="KW-0347">Helicase</keyword>
<evidence type="ECO:0000259" key="16">
    <source>
        <dbReference type="PROSITE" id="PS50967"/>
    </source>
</evidence>
<dbReference type="KEGG" id="bany:112046808"/>
<evidence type="ECO:0000259" key="17">
    <source>
        <dbReference type="PROSITE" id="PS51192"/>
    </source>
</evidence>
<dbReference type="OrthoDB" id="10261556at2759"/>
<dbReference type="SUPFAM" id="SSF52540">
    <property type="entry name" value="P-loop containing nucleoside triphosphate hydrolases"/>
    <property type="match status" value="1"/>
</dbReference>
<dbReference type="PANTHER" id="PTHR13710">
    <property type="entry name" value="DNA HELICASE RECQ FAMILY MEMBER"/>
    <property type="match status" value="1"/>
</dbReference>
<dbReference type="CDD" id="cd18794">
    <property type="entry name" value="SF2_C_RecQ"/>
    <property type="match status" value="1"/>
</dbReference>
<keyword evidence="5" id="KW-0378">Hydrolase</keyword>
<dbReference type="SUPFAM" id="SSF47819">
    <property type="entry name" value="HRDC-like"/>
    <property type="match status" value="1"/>
</dbReference>
<comment type="catalytic activity">
    <reaction evidence="11">
        <text>Couples ATP hydrolysis with the unwinding of duplex DNA by translocating in the 3'-5' direction.</text>
        <dbReference type="EC" id="5.6.2.4"/>
    </reaction>
</comment>
<dbReference type="Pfam" id="PF00270">
    <property type="entry name" value="DEAD"/>
    <property type="match status" value="1"/>
</dbReference>
<keyword evidence="8" id="KW-0238">DNA-binding</keyword>
<feature type="compositionally biased region" description="Low complexity" evidence="15">
    <location>
        <begin position="430"/>
        <end position="439"/>
    </location>
</feature>
<feature type="compositionally biased region" description="Polar residues" evidence="15">
    <location>
        <begin position="83"/>
        <end position="93"/>
    </location>
</feature>
<dbReference type="SMART" id="SM00487">
    <property type="entry name" value="DEXDc"/>
    <property type="match status" value="1"/>
</dbReference>
<evidence type="ECO:0000256" key="2">
    <source>
        <dbReference type="ARBA" id="ARBA00004123"/>
    </source>
</evidence>
<keyword evidence="7" id="KW-0067">ATP-binding</keyword>
<dbReference type="Gene3D" id="3.40.50.300">
    <property type="entry name" value="P-loop containing nucleotide triphosphate hydrolases"/>
    <property type="match status" value="2"/>
</dbReference>
<dbReference type="InterPro" id="IPR002464">
    <property type="entry name" value="DNA/RNA_helicase_DEAH_CS"/>
</dbReference>
<name>A0A6J1N325_BICAN</name>
<feature type="domain" description="Helicase C-terminal" evidence="18">
    <location>
        <begin position="799"/>
        <end position="949"/>
    </location>
</feature>
<protein>
    <recommendedName>
        <fullName evidence="12">DNA 3'-5' helicase</fullName>
        <ecNumber evidence="12">5.6.2.4</ecNumber>
    </recommendedName>
    <alternativeName>
        <fullName evidence="13">DNA 3'-5' helicase BLM</fullName>
    </alternativeName>
</protein>
<dbReference type="GO" id="GO:0046872">
    <property type="term" value="F:metal ion binding"/>
    <property type="evidence" value="ECO:0007669"/>
    <property type="project" value="UniProtKB-KW"/>
</dbReference>
<feature type="compositionally biased region" description="Acidic residues" evidence="15">
    <location>
        <begin position="110"/>
        <end position="124"/>
    </location>
</feature>
<comment type="catalytic activity">
    <reaction evidence="14">
        <text>ATP + H2O = ADP + phosphate + H(+)</text>
        <dbReference type="Rhea" id="RHEA:13065"/>
        <dbReference type="ChEBI" id="CHEBI:15377"/>
        <dbReference type="ChEBI" id="CHEBI:15378"/>
        <dbReference type="ChEBI" id="CHEBI:30616"/>
        <dbReference type="ChEBI" id="CHEBI:43474"/>
        <dbReference type="ChEBI" id="CHEBI:456216"/>
    </reaction>
</comment>
<dbReference type="EC" id="5.6.2.4" evidence="12"/>
<feature type="compositionally biased region" description="Basic residues" evidence="15">
    <location>
        <begin position="1257"/>
        <end position="1275"/>
    </location>
</feature>
<accession>A0A6J1N325</accession>
<evidence type="ECO:0000256" key="14">
    <source>
        <dbReference type="ARBA" id="ARBA00049360"/>
    </source>
</evidence>
<dbReference type="PROSITE" id="PS00690">
    <property type="entry name" value="DEAH_ATP_HELICASE"/>
    <property type="match status" value="1"/>
</dbReference>
<evidence type="ECO:0000313" key="20">
    <source>
        <dbReference type="RefSeq" id="XP_023939378.2"/>
    </source>
</evidence>
<dbReference type="GO" id="GO:0006260">
    <property type="term" value="P:DNA replication"/>
    <property type="evidence" value="ECO:0007669"/>
    <property type="project" value="UniProtKB-KW"/>
</dbReference>
<dbReference type="Pfam" id="PF00570">
    <property type="entry name" value="HRDC"/>
    <property type="match status" value="1"/>
</dbReference>
<evidence type="ECO:0000256" key="13">
    <source>
        <dbReference type="ARBA" id="ARBA00044542"/>
    </source>
</evidence>
<evidence type="ECO:0000256" key="8">
    <source>
        <dbReference type="ARBA" id="ARBA00023125"/>
    </source>
</evidence>
<dbReference type="SMART" id="SM00341">
    <property type="entry name" value="HRDC"/>
    <property type="match status" value="1"/>
</dbReference>
<dbReference type="InterPro" id="IPR004589">
    <property type="entry name" value="DNA_helicase_ATP-dep_RecQ"/>
</dbReference>
<organism evidence="19 20">
    <name type="scientific">Bicyclus anynana</name>
    <name type="common">Squinting bush brown butterfly</name>
    <dbReference type="NCBI Taxonomy" id="110368"/>
    <lineage>
        <taxon>Eukaryota</taxon>
        <taxon>Metazoa</taxon>
        <taxon>Ecdysozoa</taxon>
        <taxon>Arthropoda</taxon>
        <taxon>Hexapoda</taxon>
        <taxon>Insecta</taxon>
        <taxon>Pterygota</taxon>
        <taxon>Neoptera</taxon>
        <taxon>Endopterygota</taxon>
        <taxon>Lepidoptera</taxon>
        <taxon>Glossata</taxon>
        <taxon>Ditrysia</taxon>
        <taxon>Papilionoidea</taxon>
        <taxon>Nymphalidae</taxon>
        <taxon>Satyrinae</taxon>
        <taxon>Satyrini</taxon>
        <taxon>Mycalesina</taxon>
        <taxon>Bicyclus</taxon>
    </lineage>
</organism>
<dbReference type="GO" id="GO:0005737">
    <property type="term" value="C:cytoplasm"/>
    <property type="evidence" value="ECO:0007669"/>
    <property type="project" value="TreeGrafter"/>
</dbReference>
<dbReference type="GeneID" id="112046808"/>
<feature type="region of interest" description="Disordered" evidence="15">
    <location>
        <begin position="1228"/>
        <end position="1333"/>
    </location>
</feature>
<feature type="compositionally biased region" description="Polar residues" evidence="15">
    <location>
        <begin position="497"/>
        <end position="507"/>
    </location>
</feature>
<dbReference type="GO" id="GO:0043138">
    <property type="term" value="F:3'-5' DNA helicase activity"/>
    <property type="evidence" value="ECO:0007669"/>
    <property type="project" value="UniProtKB-EC"/>
</dbReference>
<evidence type="ECO:0000256" key="4">
    <source>
        <dbReference type="ARBA" id="ARBA00022741"/>
    </source>
</evidence>
<dbReference type="InterPro" id="IPR044876">
    <property type="entry name" value="HRDC_dom_sf"/>
</dbReference>
<dbReference type="InterPro" id="IPR018982">
    <property type="entry name" value="RQC_domain"/>
</dbReference>
<dbReference type="GO" id="GO:0009378">
    <property type="term" value="F:four-way junction helicase activity"/>
    <property type="evidence" value="ECO:0007669"/>
    <property type="project" value="TreeGrafter"/>
</dbReference>
<feature type="compositionally biased region" description="Acidic residues" evidence="15">
    <location>
        <begin position="1230"/>
        <end position="1240"/>
    </location>
</feature>
<keyword evidence="9" id="KW-0413">Isomerase</keyword>
<evidence type="ECO:0000256" key="1">
    <source>
        <dbReference type="ARBA" id="ARBA00001947"/>
    </source>
</evidence>
<dbReference type="GO" id="GO:0005694">
    <property type="term" value="C:chromosome"/>
    <property type="evidence" value="ECO:0007669"/>
    <property type="project" value="TreeGrafter"/>
</dbReference>
<sequence>MASKKNLSINKQSSISDFVKKLNTGSKQATGNGDCNQNTAKLSKFVFKSKSSNSAFIPPFKGSSTGNQNTPATNDRVPARPSASLSRCPSSIPNKPVESIKRSNKTSQNESDDLFDVMDVDEPNDQASVHRENPRTPPSSRINRSISMNSTPSPSKSGSSLSLRTPEKSSPKDTDPLKNLHLDDTISGFLSKISHHRLLKKRDKEENFSSEEIDDCRNMYIELLEKICDAFNRIPNCIKEKFPGYDKNVYSKMNHLKVKLRLFLRSHATRTNDNQKDNTTDAIVIDDSQSTQVMSDDDDFHTKCSVRVPNNVDRLNDRKTSTPDVSSFNKPEQNKTIYTESATKNISLSFHNTFSPCNSLKNIDSPLRSDTETDVSDIKKSKGKFVFKRPSCITIDDSTASDSTVPSSTLDRVKNASARLQPLQSEVPRKVSPVPSSSVNFQAPSMSDLSPKDDVQNNSPNEDSEDLDNYEIPINMDDETDIFPATREGVDDCVPGTSAQRVHSTDTPVLVDDDGFPEYNPADFEDDISSLSKETEEVNLADRTVVENNKYDGMGDFHAGTQNDGVTGEFDGYSYPHSVPMMDTFKEKFGLKSFRPNQLQAINATLLGYDCFVLMPTGGGKSLCYQLPALLTPGVTIVISPLKSLILDQVNKLLSLDIPAAHLSGSMSLADADEVYHKLCMKEPLIKLLYVTPEKISGSPKFQDMLDTLYSRDKIARFVVDEAHCVSQWGHDFRPDYKRLHMLRDRFPRATLMALTATATPRVRLDIQHQLKMRNCKWFLCSFNRPNLAYRILEKKPRSINQDVANIIKQKFFRESGIVYCLSRKECESLALDLRKVGVQAAAYHAGLADKKREEVQTGWLADRYKVICATIAFGMGVDKADVRYVIHHSLPKSVEGYYQEAGRAGRDGELASCLLYYSYSDVVRYRRLLDMERNTTADARRVHEENLLRMVEVCESVTECRRAQVLAYLGERFSKQQCAANRLSACDSCLNDHDYKPVDVTDDCKVIVRAIREAGRASYTLLHVAEALRGSNVQRLAELRNTPLHGRCRSWPRGDAQRLLRQMMVRQLLAERLVVNNDIASAYVTLGPAVDKLMSGKLRIVFPMKVESKASLVSAAAPAQSDDSHVGALIKALEDRCYADLVEACREMASSRGASLGALFPQAALRAMAGSLPDTPAAMLALPHVTRANYDKYAVRLLEITSAYAVEKLGILMQYEDDLEEQKKKNLEDFQEEQSDSETDWSSVAKSAESMSTSRSRGRKTYRGGVRKRYRRKGGSAAKTKAARGAYAARGRGRGAAARSPASARPGTSTGGNALGSMPVPRANSTVLNTRPGVFKPSRLNLI</sequence>
<comment type="cofactor">
    <cofactor evidence="1">
        <name>Zn(2+)</name>
        <dbReference type="ChEBI" id="CHEBI:29105"/>
    </cofactor>
</comment>
<evidence type="ECO:0000256" key="3">
    <source>
        <dbReference type="ARBA" id="ARBA00005446"/>
    </source>
</evidence>
<comment type="subcellular location">
    <subcellularLocation>
        <location evidence="2">Nucleus</location>
    </subcellularLocation>
</comment>
<dbReference type="GO" id="GO:0005634">
    <property type="term" value="C:nucleus"/>
    <property type="evidence" value="ECO:0007669"/>
    <property type="project" value="UniProtKB-SubCell"/>
</dbReference>
<dbReference type="InterPro" id="IPR014001">
    <property type="entry name" value="Helicase_ATP-bd"/>
</dbReference>
<dbReference type="GO" id="GO:0016787">
    <property type="term" value="F:hydrolase activity"/>
    <property type="evidence" value="ECO:0007669"/>
    <property type="project" value="UniProtKB-KW"/>
</dbReference>
<evidence type="ECO:0000256" key="12">
    <source>
        <dbReference type="ARBA" id="ARBA00034808"/>
    </source>
</evidence>
<evidence type="ECO:0000259" key="18">
    <source>
        <dbReference type="PROSITE" id="PS51194"/>
    </source>
</evidence>
<evidence type="ECO:0000256" key="10">
    <source>
        <dbReference type="ARBA" id="ARBA00023242"/>
    </source>
</evidence>
<comment type="similarity">
    <text evidence="3">Belongs to the helicase family. RecQ subfamily.</text>
</comment>
<feature type="compositionally biased region" description="Polar residues" evidence="15">
    <location>
        <begin position="322"/>
        <end position="333"/>
    </location>
</feature>
<feature type="region of interest" description="Disordered" evidence="15">
    <location>
        <begin position="54"/>
        <end position="180"/>
    </location>
</feature>
<dbReference type="NCBIfam" id="TIGR00614">
    <property type="entry name" value="recQ_fam"/>
    <property type="match status" value="1"/>
</dbReference>
<feature type="region of interest" description="Disordered" evidence="15">
    <location>
        <begin position="495"/>
        <end position="515"/>
    </location>
</feature>
<dbReference type="InterPro" id="IPR001650">
    <property type="entry name" value="Helicase_C-like"/>
</dbReference>
<dbReference type="PROSITE" id="PS51194">
    <property type="entry name" value="HELICASE_CTER"/>
    <property type="match status" value="1"/>
</dbReference>
<gene>
    <name evidence="20" type="primary">LOC112046808</name>
</gene>
<dbReference type="PROSITE" id="PS50967">
    <property type="entry name" value="HRDC"/>
    <property type="match status" value="1"/>
</dbReference>
<evidence type="ECO:0000256" key="5">
    <source>
        <dbReference type="ARBA" id="ARBA00022801"/>
    </source>
</evidence>
<evidence type="ECO:0000256" key="15">
    <source>
        <dbReference type="SAM" id="MobiDB-lite"/>
    </source>
</evidence>
<dbReference type="PANTHER" id="PTHR13710:SF153">
    <property type="entry name" value="RECQ-LIKE DNA HELICASE BLM"/>
    <property type="match status" value="1"/>
</dbReference>
<evidence type="ECO:0000313" key="19">
    <source>
        <dbReference type="Proteomes" id="UP001652582"/>
    </source>
</evidence>
<dbReference type="GO" id="GO:0007131">
    <property type="term" value="P:reciprocal meiotic recombination"/>
    <property type="evidence" value="ECO:0007669"/>
    <property type="project" value="UniProtKB-ARBA"/>
</dbReference>
<feature type="region of interest" description="Disordered" evidence="15">
    <location>
        <begin position="313"/>
        <end position="333"/>
    </location>
</feature>
<feature type="compositionally biased region" description="Basic and acidic residues" evidence="15">
    <location>
        <begin position="165"/>
        <end position="180"/>
    </location>
</feature>
<dbReference type="InterPro" id="IPR002121">
    <property type="entry name" value="HRDC_dom"/>
</dbReference>
<keyword evidence="19" id="KW-1185">Reference proteome</keyword>
<evidence type="ECO:0000256" key="9">
    <source>
        <dbReference type="ARBA" id="ARBA00023235"/>
    </source>
</evidence>
<dbReference type="InterPro" id="IPR010997">
    <property type="entry name" value="HRDC-like_sf"/>
</dbReference>
<dbReference type="InterPro" id="IPR036390">
    <property type="entry name" value="WH_DNA-bd_sf"/>
</dbReference>
<feature type="domain" description="HRDC" evidence="16">
    <location>
        <begin position="1132"/>
        <end position="1212"/>
    </location>
</feature>
<dbReference type="InterPro" id="IPR036388">
    <property type="entry name" value="WH-like_DNA-bd_sf"/>
</dbReference>
<dbReference type="InterPro" id="IPR027417">
    <property type="entry name" value="P-loop_NTPase"/>
</dbReference>
<dbReference type="SMART" id="SM00490">
    <property type="entry name" value="HELICc"/>
    <property type="match status" value="1"/>
</dbReference>
<evidence type="ECO:0000256" key="7">
    <source>
        <dbReference type="ARBA" id="ARBA00022840"/>
    </source>
</evidence>
<dbReference type="RefSeq" id="XP_023939378.2">
    <property type="nucleotide sequence ID" value="XM_024083610.2"/>
</dbReference>
<dbReference type="Gene3D" id="1.10.10.10">
    <property type="entry name" value="Winged helix-like DNA-binding domain superfamily/Winged helix DNA-binding domain"/>
    <property type="match status" value="1"/>
</dbReference>
<dbReference type="InterPro" id="IPR032284">
    <property type="entry name" value="RecQ_Zn-bd"/>
</dbReference>
<keyword evidence="4" id="KW-0547">Nucleotide-binding</keyword>
<dbReference type="Pfam" id="PF16124">
    <property type="entry name" value="RecQ_Zn_bind"/>
    <property type="match status" value="1"/>
</dbReference>
<dbReference type="Pfam" id="PF09382">
    <property type="entry name" value="RQC"/>
    <property type="match status" value="1"/>
</dbReference>
<dbReference type="SMART" id="SM00956">
    <property type="entry name" value="RQC"/>
    <property type="match status" value="1"/>
</dbReference>
<dbReference type="GO" id="GO:0003677">
    <property type="term" value="F:DNA binding"/>
    <property type="evidence" value="ECO:0007669"/>
    <property type="project" value="UniProtKB-KW"/>
</dbReference>
<proteinExistence type="inferred from homology"/>
<dbReference type="GO" id="GO:0000724">
    <property type="term" value="P:double-strand break repair via homologous recombination"/>
    <property type="evidence" value="ECO:0007669"/>
    <property type="project" value="TreeGrafter"/>
</dbReference>
<feature type="domain" description="Helicase ATP-binding" evidence="17">
    <location>
        <begin position="602"/>
        <end position="777"/>
    </location>
</feature>
<feature type="compositionally biased region" description="Polar residues" evidence="15">
    <location>
        <begin position="1241"/>
        <end position="1256"/>
    </location>
</feature>
<evidence type="ECO:0000256" key="6">
    <source>
        <dbReference type="ARBA" id="ARBA00022806"/>
    </source>
</evidence>
<dbReference type="PROSITE" id="PS51192">
    <property type="entry name" value="HELICASE_ATP_BIND_1"/>
    <property type="match status" value="1"/>
</dbReference>
<feature type="compositionally biased region" description="Polar residues" evidence="15">
    <location>
        <begin position="62"/>
        <end position="73"/>
    </location>
</feature>
<dbReference type="InterPro" id="IPR011545">
    <property type="entry name" value="DEAD/DEAH_box_helicase_dom"/>
</dbReference>
<dbReference type="GO" id="GO:0005524">
    <property type="term" value="F:ATP binding"/>
    <property type="evidence" value="ECO:0007669"/>
    <property type="project" value="UniProtKB-KW"/>
</dbReference>
<keyword evidence="10" id="KW-0539">Nucleus</keyword>
<dbReference type="Pfam" id="PF00271">
    <property type="entry name" value="Helicase_C"/>
    <property type="match status" value="1"/>
</dbReference>
<feature type="region of interest" description="Disordered" evidence="15">
    <location>
        <begin position="418"/>
        <end position="469"/>
    </location>
</feature>
<dbReference type="SUPFAM" id="SSF46785">
    <property type="entry name" value="Winged helix' DNA-binding domain"/>
    <property type="match status" value="1"/>
</dbReference>